<proteinExistence type="predicted"/>
<protein>
    <submittedName>
        <fullName evidence="2">Uncharacterized protein</fullName>
    </submittedName>
</protein>
<reference evidence="2 3" key="1">
    <citation type="journal article" date="2018" name="Cell">
        <title>The Chara Genome: Secondary Complexity and Implications for Plant Terrestrialization.</title>
        <authorList>
            <person name="Nishiyama T."/>
            <person name="Sakayama H."/>
            <person name="Vries J.D."/>
            <person name="Buschmann H."/>
            <person name="Saint-Marcoux D."/>
            <person name="Ullrich K.K."/>
            <person name="Haas F.B."/>
            <person name="Vanderstraeten L."/>
            <person name="Becker D."/>
            <person name="Lang D."/>
            <person name="Vosolsobe S."/>
            <person name="Rombauts S."/>
            <person name="Wilhelmsson P.K.I."/>
            <person name="Janitza P."/>
            <person name="Kern R."/>
            <person name="Heyl A."/>
            <person name="Rumpler F."/>
            <person name="Villalobos L.I.A.C."/>
            <person name="Clay J.M."/>
            <person name="Skokan R."/>
            <person name="Toyoda A."/>
            <person name="Suzuki Y."/>
            <person name="Kagoshima H."/>
            <person name="Schijlen E."/>
            <person name="Tajeshwar N."/>
            <person name="Catarino B."/>
            <person name="Hetherington A.J."/>
            <person name="Saltykova A."/>
            <person name="Bonnot C."/>
            <person name="Breuninger H."/>
            <person name="Symeonidi A."/>
            <person name="Radhakrishnan G.V."/>
            <person name="Van Nieuwerburgh F."/>
            <person name="Deforce D."/>
            <person name="Chang C."/>
            <person name="Karol K.G."/>
            <person name="Hedrich R."/>
            <person name="Ulvskov P."/>
            <person name="Glockner G."/>
            <person name="Delwiche C.F."/>
            <person name="Petrasek J."/>
            <person name="Van de Peer Y."/>
            <person name="Friml J."/>
            <person name="Beilby M."/>
            <person name="Dolan L."/>
            <person name="Kohara Y."/>
            <person name="Sugano S."/>
            <person name="Fujiyama A."/>
            <person name="Delaux P.-M."/>
            <person name="Quint M."/>
            <person name="TheiBen G."/>
            <person name="Hagemann M."/>
            <person name="Harholt J."/>
            <person name="Dunand C."/>
            <person name="Zachgo S."/>
            <person name="Langdale J."/>
            <person name="Maumus F."/>
            <person name="Straeten D.V.D."/>
            <person name="Gould S.B."/>
            <person name="Rensing S.A."/>
        </authorList>
    </citation>
    <scope>NUCLEOTIDE SEQUENCE [LARGE SCALE GENOMIC DNA]</scope>
    <source>
        <strain evidence="2 3">S276</strain>
    </source>
</reference>
<accession>A0A388KRC9</accession>
<evidence type="ECO:0000313" key="2">
    <source>
        <dbReference type="EMBL" id="GBG72597.1"/>
    </source>
</evidence>
<organism evidence="2 3">
    <name type="scientific">Chara braunii</name>
    <name type="common">Braun's stonewort</name>
    <dbReference type="NCBI Taxonomy" id="69332"/>
    <lineage>
        <taxon>Eukaryota</taxon>
        <taxon>Viridiplantae</taxon>
        <taxon>Streptophyta</taxon>
        <taxon>Charophyceae</taxon>
        <taxon>Charales</taxon>
        <taxon>Characeae</taxon>
        <taxon>Chara</taxon>
    </lineage>
</organism>
<evidence type="ECO:0000256" key="1">
    <source>
        <dbReference type="SAM" id="MobiDB-lite"/>
    </source>
</evidence>
<gene>
    <name evidence="2" type="ORF">CBR_g12169</name>
</gene>
<sequence>MSGEGPTVTTILDYSHFNEEAKLKINIEGGKEEEMRADQVLQAAITEFKDRAKRRCRRDGVTDEVKVPVSYLEAETLTDMAEREYMYLNRDTEVESEVSDLDGETQSWHGLDQWRRDRPSAELVESGPKANSRRRKDQDR</sequence>
<keyword evidence="3" id="KW-1185">Reference proteome</keyword>
<feature type="region of interest" description="Disordered" evidence="1">
    <location>
        <begin position="96"/>
        <end position="140"/>
    </location>
</feature>
<name>A0A388KRC9_CHABU</name>
<dbReference type="EMBL" id="BFEA01000168">
    <property type="protein sequence ID" value="GBG72597.1"/>
    <property type="molecule type" value="Genomic_DNA"/>
</dbReference>
<dbReference type="Gramene" id="GBG72597">
    <property type="protein sequence ID" value="GBG72597"/>
    <property type="gene ID" value="CBR_g12169"/>
</dbReference>
<evidence type="ECO:0000313" key="3">
    <source>
        <dbReference type="Proteomes" id="UP000265515"/>
    </source>
</evidence>
<dbReference type="Proteomes" id="UP000265515">
    <property type="component" value="Unassembled WGS sequence"/>
</dbReference>
<feature type="compositionally biased region" description="Basic residues" evidence="1">
    <location>
        <begin position="131"/>
        <end position="140"/>
    </location>
</feature>
<dbReference type="AlphaFoldDB" id="A0A388KRC9"/>
<comment type="caution">
    <text evidence="2">The sequence shown here is derived from an EMBL/GenBank/DDBJ whole genome shotgun (WGS) entry which is preliminary data.</text>
</comment>